<evidence type="ECO:0000313" key="2">
    <source>
        <dbReference type="EMBL" id="CRL06462.1"/>
    </source>
</evidence>
<evidence type="ECO:0000313" key="3">
    <source>
        <dbReference type="Proteomes" id="UP000183832"/>
    </source>
</evidence>
<dbReference type="Proteomes" id="UP000183832">
    <property type="component" value="Unassembled WGS sequence"/>
</dbReference>
<sequence>MLTMCEGGEIEEEKNQQDPRNVKWGIFFTSIDVTRRRLVYQIFTPKMTPKHGSNDKKKHDFEHTQIMVI</sequence>
<name>A0A1J1J4S3_9DIPT</name>
<organism evidence="2 3">
    <name type="scientific">Clunio marinus</name>
    <dbReference type="NCBI Taxonomy" id="568069"/>
    <lineage>
        <taxon>Eukaryota</taxon>
        <taxon>Metazoa</taxon>
        <taxon>Ecdysozoa</taxon>
        <taxon>Arthropoda</taxon>
        <taxon>Hexapoda</taxon>
        <taxon>Insecta</taxon>
        <taxon>Pterygota</taxon>
        <taxon>Neoptera</taxon>
        <taxon>Endopterygota</taxon>
        <taxon>Diptera</taxon>
        <taxon>Nematocera</taxon>
        <taxon>Chironomoidea</taxon>
        <taxon>Chironomidae</taxon>
        <taxon>Clunio</taxon>
    </lineage>
</organism>
<dbReference type="AlphaFoldDB" id="A0A1J1J4S3"/>
<keyword evidence="3" id="KW-1185">Reference proteome</keyword>
<dbReference type="EMBL" id="CVRI01000067">
    <property type="protein sequence ID" value="CRL06462.1"/>
    <property type="molecule type" value="Genomic_DNA"/>
</dbReference>
<reference evidence="2 3" key="1">
    <citation type="submission" date="2015-04" db="EMBL/GenBank/DDBJ databases">
        <authorList>
            <person name="Syromyatnikov M.Y."/>
            <person name="Popov V.N."/>
        </authorList>
    </citation>
    <scope>NUCLEOTIDE SEQUENCE [LARGE SCALE GENOMIC DNA]</scope>
</reference>
<protein>
    <submittedName>
        <fullName evidence="2">CLUMA_CG019897, isoform A</fullName>
    </submittedName>
</protein>
<evidence type="ECO:0000256" key="1">
    <source>
        <dbReference type="SAM" id="MobiDB-lite"/>
    </source>
</evidence>
<feature type="region of interest" description="Disordered" evidence="1">
    <location>
        <begin position="49"/>
        <end position="69"/>
    </location>
</feature>
<gene>
    <name evidence="2" type="ORF">CLUMA_CG019897</name>
</gene>
<feature type="compositionally biased region" description="Basic and acidic residues" evidence="1">
    <location>
        <begin position="52"/>
        <end position="63"/>
    </location>
</feature>
<proteinExistence type="predicted"/>
<accession>A0A1J1J4S3</accession>